<name>A0A9R1GIK9_WHEAT</name>
<dbReference type="Proteomes" id="UP000815260">
    <property type="component" value="Chromosome 4B"/>
</dbReference>
<feature type="non-terminal residue" evidence="2">
    <location>
        <position position="1"/>
    </location>
</feature>
<dbReference type="AlphaFoldDB" id="A0A9R1GIK9"/>
<accession>A0A9R1GIK9</accession>
<organism evidence="2">
    <name type="scientific">Triticum aestivum</name>
    <name type="common">Wheat</name>
    <dbReference type="NCBI Taxonomy" id="4565"/>
    <lineage>
        <taxon>Eukaryota</taxon>
        <taxon>Viridiplantae</taxon>
        <taxon>Streptophyta</taxon>
        <taxon>Embryophyta</taxon>
        <taxon>Tracheophyta</taxon>
        <taxon>Spermatophyta</taxon>
        <taxon>Magnoliopsida</taxon>
        <taxon>Liliopsida</taxon>
        <taxon>Poales</taxon>
        <taxon>Poaceae</taxon>
        <taxon>BOP clade</taxon>
        <taxon>Pooideae</taxon>
        <taxon>Triticodae</taxon>
        <taxon>Triticeae</taxon>
        <taxon>Triticinae</taxon>
        <taxon>Triticum</taxon>
    </lineage>
</organism>
<reference evidence="2" key="2">
    <citation type="submission" date="2020-03" db="EMBL/GenBank/DDBJ databases">
        <title>The second near-complete assembly of the hexaploid bread wheat (Triticum aestivum) genome.</title>
        <authorList>
            <person name="Zimin A.V."/>
            <person name="Puiu D."/>
            <person name="Shumante A."/>
            <person name="Alonge M."/>
            <person name="Salzberg S.L."/>
        </authorList>
    </citation>
    <scope>NUCLEOTIDE SEQUENCE</scope>
    <source>
        <tissue evidence="2">Leaf</tissue>
    </source>
</reference>
<feature type="non-terminal residue" evidence="2">
    <location>
        <position position="61"/>
    </location>
</feature>
<gene>
    <name evidence="2" type="ORF">CFC21_056898</name>
</gene>
<feature type="region of interest" description="Disordered" evidence="1">
    <location>
        <begin position="1"/>
        <end position="61"/>
    </location>
</feature>
<comment type="caution">
    <text evidence="2">The sequence shown here is derived from an EMBL/GenBank/DDBJ whole genome shotgun (WGS) entry which is preliminary data.</text>
</comment>
<feature type="compositionally biased region" description="Polar residues" evidence="1">
    <location>
        <begin position="43"/>
        <end position="61"/>
    </location>
</feature>
<sequence>TTVARSVCSAATARSPTSPRCPSLAAPVPSASPTDTRRPGPTGLTSRLATPLSNTTSTSCT</sequence>
<reference evidence="2" key="1">
    <citation type="journal article" date="2017" name="Gigascience">
        <title>The first near-complete assembly of the hexaploid bread wheat genome, Triticum aestivum.</title>
        <authorList>
            <person name="Zimin A.V."/>
            <person name="Puiu D."/>
            <person name="Hall R."/>
            <person name="Kingan S."/>
            <person name="Clavijo B.J."/>
            <person name="Salzberg S.L."/>
        </authorList>
    </citation>
    <scope>NUCLEOTIDE SEQUENCE</scope>
    <source>
        <tissue evidence="2">Leaf</tissue>
    </source>
</reference>
<dbReference type="EMBL" id="CM022221">
    <property type="protein sequence ID" value="KAF7048081.1"/>
    <property type="molecule type" value="Genomic_DNA"/>
</dbReference>
<proteinExistence type="predicted"/>
<evidence type="ECO:0000313" key="2">
    <source>
        <dbReference type="EMBL" id="KAF7048081.1"/>
    </source>
</evidence>
<feature type="compositionally biased region" description="Low complexity" evidence="1">
    <location>
        <begin position="22"/>
        <end position="33"/>
    </location>
</feature>
<protein>
    <submittedName>
        <fullName evidence="2">Uncharacterized protein</fullName>
    </submittedName>
</protein>
<evidence type="ECO:0000256" key="1">
    <source>
        <dbReference type="SAM" id="MobiDB-lite"/>
    </source>
</evidence>